<evidence type="ECO:0000313" key="3">
    <source>
        <dbReference type="EMBL" id="HIS46665.1"/>
    </source>
</evidence>
<dbReference type="SMART" id="SM00244">
    <property type="entry name" value="PHB"/>
    <property type="match status" value="1"/>
</dbReference>
<name>A0A9D1JQU2_9FIRM</name>
<feature type="transmembrane region" description="Helical" evidence="1">
    <location>
        <begin position="50"/>
        <end position="72"/>
    </location>
</feature>
<dbReference type="PANTHER" id="PTHR43446">
    <property type="entry name" value="MEMBRANE PROTEIN-RELATED"/>
    <property type="match status" value="1"/>
</dbReference>
<evidence type="ECO:0000256" key="1">
    <source>
        <dbReference type="SAM" id="Phobius"/>
    </source>
</evidence>
<reference evidence="3" key="1">
    <citation type="submission" date="2020-10" db="EMBL/GenBank/DDBJ databases">
        <authorList>
            <person name="Gilroy R."/>
        </authorList>
    </citation>
    <scope>NUCLEOTIDE SEQUENCE</scope>
    <source>
        <strain evidence="3">CHK178-757</strain>
    </source>
</reference>
<protein>
    <submittedName>
        <fullName evidence="3">SPFH domain-containing protein</fullName>
    </submittedName>
</protein>
<evidence type="ECO:0000259" key="2">
    <source>
        <dbReference type="SMART" id="SM00244"/>
    </source>
</evidence>
<dbReference type="InterPro" id="IPR036013">
    <property type="entry name" value="Band_7/SPFH_dom_sf"/>
</dbReference>
<feature type="transmembrane region" description="Helical" evidence="1">
    <location>
        <begin position="21"/>
        <end position="44"/>
    </location>
</feature>
<evidence type="ECO:0000313" key="4">
    <source>
        <dbReference type="Proteomes" id="UP000823927"/>
    </source>
</evidence>
<feature type="domain" description="Band 7" evidence="2">
    <location>
        <begin position="73"/>
        <end position="269"/>
    </location>
</feature>
<comment type="caution">
    <text evidence="3">The sequence shown here is derived from an EMBL/GenBank/DDBJ whole genome shotgun (WGS) entry which is preliminary data.</text>
</comment>
<keyword evidence="1" id="KW-0472">Membrane</keyword>
<keyword evidence="1" id="KW-0812">Transmembrane</keyword>
<dbReference type="Pfam" id="PF01145">
    <property type="entry name" value="Band_7"/>
    <property type="match status" value="1"/>
</dbReference>
<accession>A0A9D1JQU2</accession>
<dbReference type="CDD" id="cd03402">
    <property type="entry name" value="SPFH_like_u2"/>
    <property type="match status" value="1"/>
</dbReference>
<sequence>MEDQFVSKKVYEEKKAPSINGFVMLFVTILVIVACIAAIIGGGVLLNDELMLPGGVLLAAGIIILCLSCFIFPGFKVIGPNEALVLTLFGNYYGTLKSEGFYYVNPFCTAVNPTVSSLNAGISQIAATGRVSTGSAGSTLSKKVSLKAMTLDNAQQKVNDELGNPIIIGTIVIWQVVNPVKAVFNVQNYKTFLSIQCDSIVRNTARRYPYDTSESGDEKSLRGSSQEVADIMKQELQEKVSIAGLKILEVRIANLSYAPEIASAMLQRQQAAAIIDARQKIVEGAVSMVEMALTKLSENDIVELDEERKAAMVSNLLVVLCGNKDAQPIVNSGSIY</sequence>
<gene>
    <name evidence="3" type="ORF">IAB46_03720</name>
</gene>
<dbReference type="AlphaFoldDB" id="A0A9D1JQU2"/>
<dbReference type="SUPFAM" id="SSF117892">
    <property type="entry name" value="Band 7/SPFH domain"/>
    <property type="match status" value="1"/>
</dbReference>
<dbReference type="Gene3D" id="3.30.479.30">
    <property type="entry name" value="Band 7 domain"/>
    <property type="match status" value="1"/>
</dbReference>
<reference evidence="3" key="2">
    <citation type="journal article" date="2021" name="PeerJ">
        <title>Extensive microbial diversity within the chicken gut microbiome revealed by metagenomics and culture.</title>
        <authorList>
            <person name="Gilroy R."/>
            <person name="Ravi A."/>
            <person name="Getino M."/>
            <person name="Pursley I."/>
            <person name="Horton D.L."/>
            <person name="Alikhan N.F."/>
            <person name="Baker D."/>
            <person name="Gharbi K."/>
            <person name="Hall N."/>
            <person name="Watson M."/>
            <person name="Adriaenssens E.M."/>
            <person name="Foster-Nyarko E."/>
            <person name="Jarju S."/>
            <person name="Secka A."/>
            <person name="Antonio M."/>
            <person name="Oren A."/>
            <person name="Chaudhuri R.R."/>
            <person name="La Ragione R."/>
            <person name="Hildebrand F."/>
            <person name="Pallen M.J."/>
        </authorList>
    </citation>
    <scope>NUCLEOTIDE SEQUENCE</scope>
    <source>
        <strain evidence="3">CHK178-757</strain>
    </source>
</reference>
<dbReference type="EMBL" id="DVIT01000014">
    <property type="protein sequence ID" value="HIS46665.1"/>
    <property type="molecule type" value="Genomic_DNA"/>
</dbReference>
<dbReference type="Proteomes" id="UP000823927">
    <property type="component" value="Unassembled WGS sequence"/>
</dbReference>
<dbReference type="PANTHER" id="PTHR43446:SF1">
    <property type="entry name" value="BAND 7 DOMAIN-CONTAINING PROTEIN"/>
    <property type="match status" value="1"/>
</dbReference>
<keyword evidence="1" id="KW-1133">Transmembrane helix</keyword>
<proteinExistence type="predicted"/>
<dbReference type="InterPro" id="IPR001107">
    <property type="entry name" value="Band_7"/>
</dbReference>
<organism evidence="3 4">
    <name type="scientific">Candidatus Scybalocola faecigallinarum</name>
    <dbReference type="NCBI Taxonomy" id="2840941"/>
    <lineage>
        <taxon>Bacteria</taxon>
        <taxon>Bacillati</taxon>
        <taxon>Bacillota</taxon>
        <taxon>Clostridia</taxon>
        <taxon>Lachnospirales</taxon>
        <taxon>Lachnospiraceae</taxon>
        <taxon>Lachnospiraceae incertae sedis</taxon>
        <taxon>Candidatus Scybalocola (ex Gilroy et al. 2021)</taxon>
    </lineage>
</organism>